<reference evidence="4" key="1">
    <citation type="submission" date="2020-11" db="EMBL/GenBank/DDBJ databases">
        <authorList>
            <consortium name="DOE Joint Genome Institute"/>
            <person name="Ahrendt S."/>
            <person name="Riley R."/>
            <person name="Andreopoulos W."/>
            <person name="Labutti K."/>
            <person name="Pangilinan J."/>
            <person name="Ruiz-Duenas F.J."/>
            <person name="Barrasa J.M."/>
            <person name="Sanchez-Garcia M."/>
            <person name="Camarero S."/>
            <person name="Miyauchi S."/>
            <person name="Serrano A."/>
            <person name="Linde D."/>
            <person name="Babiker R."/>
            <person name="Drula E."/>
            <person name="Ayuso-Fernandez I."/>
            <person name="Pacheco R."/>
            <person name="Padilla G."/>
            <person name="Ferreira P."/>
            <person name="Barriuso J."/>
            <person name="Kellner H."/>
            <person name="Castanera R."/>
            <person name="Alfaro M."/>
            <person name="Ramirez L."/>
            <person name="Pisabarro A.G."/>
            <person name="Kuo A."/>
            <person name="Tritt A."/>
            <person name="Lipzen A."/>
            <person name="He G."/>
            <person name="Yan M."/>
            <person name="Ng V."/>
            <person name="Cullen D."/>
            <person name="Martin F."/>
            <person name="Rosso M.-N."/>
            <person name="Henrissat B."/>
            <person name="Hibbett D."/>
            <person name="Martinez A.T."/>
            <person name="Grigoriev I.V."/>
        </authorList>
    </citation>
    <scope>NUCLEOTIDE SEQUENCE</scope>
    <source>
        <strain evidence="4">CBS 247.69</strain>
    </source>
</reference>
<name>A0A9P5Y8M7_9AGAR</name>
<evidence type="ECO:0000256" key="2">
    <source>
        <dbReference type="ARBA" id="ARBA00023134"/>
    </source>
</evidence>
<gene>
    <name evidence="4" type="ORF">BDZ94DRAFT_588694</name>
</gene>
<keyword evidence="5" id="KW-1185">Reference proteome</keyword>
<protein>
    <submittedName>
        <fullName evidence="4">P-loop containing nucleoside triphosphate hydrolase protein</fullName>
    </submittedName>
</protein>
<dbReference type="InterPro" id="IPR027417">
    <property type="entry name" value="P-loop_NTPase"/>
</dbReference>
<dbReference type="EMBL" id="MU150259">
    <property type="protein sequence ID" value="KAF9463766.1"/>
    <property type="molecule type" value="Genomic_DNA"/>
</dbReference>
<accession>A0A9P5Y8M7</accession>
<dbReference type="Pfam" id="PF04548">
    <property type="entry name" value="AIG1"/>
    <property type="match status" value="1"/>
</dbReference>
<dbReference type="SUPFAM" id="SSF52540">
    <property type="entry name" value="P-loop containing nucleoside triphosphate hydrolases"/>
    <property type="match status" value="1"/>
</dbReference>
<feature type="domain" description="AIG1-type G" evidence="3">
    <location>
        <begin position="14"/>
        <end position="144"/>
    </location>
</feature>
<keyword evidence="1" id="KW-0547">Nucleotide-binding</keyword>
<dbReference type="GO" id="GO:0005525">
    <property type="term" value="F:GTP binding"/>
    <property type="evidence" value="ECO:0007669"/>
    <property type="project" value="UniProtKB-KW"/>
</dbReference>
<comment type="caution">
    <text evidence="4">The sequence shown here is derived from an EMBL/GenBank/DDBJ whole genome shotgun (WGS) entry which is preliminary data.</text>
</comment>
<evidence type="ECO:0000256" key="1">
    <source>
        <dbReference type="ARBA" id="ARBA00022741"/>
    </source>
</evidence>
<organism evidence="4 5">
    <name type="scientific">Collybia nuda</name>
    <dbReference type="NCBI Taxonomy" id="64659"/>
    <lineage>
        <taxon>Eukaryota</taxon>
        <taxon>Fungi</taxon>
        <taxon>Dikarya</taxon>
        <taxon>Basidiomycota</taxon>
        <taxon>Agaricomycotina</taxon>
        <taxon>Agaricomycetes</taxon>
        <taxon>Agaricomycetidae</taxon>
        <taxon>Agaricales</taxon>
        <taxon>Tricholomatineae</taxon>
        <taxon>Clitocybaceae</taxon>
        <taxon>Collybia</taxon>
    </lineage>
</organism>
<proteinExistence type="predicted"/>
<dbReference type="PANTHER" id="PTHR10903:SF184">
    <property type="entry name" value="GTP-BINDING PROTEIN A"/>
    <property type="match status" value="1"/>
</dbReference>
<dbReference type="InterPro" id="IPR006703">
    <property type="entry name" value="G_AIG1"/>
</dbReference>
<evidence type="ECO:0000313" key="4">
    <source>
        <dbReference type="EMBL" id="KAF9463766.1"/>
    </source>
</evidence>
<dbReference type="Gene3D" id="3.40.50.300">
    <property type="entry name" value="P-loop containing nucleotide triphosphate hydrolases"/>
    <property type="match status" value="1"/>
</dbReference>
<dbReference type="InterPro" id="IPR045058">
    <property type="entry name" value="GIMA/IAN/Toc"/>
</dbReference>
<dbReference type="PANTHER" id="PTHR10903">
    <property type="entry name" value="GTPASE, IMAP FAMILY MEMBER-RELATED"/>
    <property type="match status" value="1"/>
</dbReference>
<evidence type="ECO:0000259" key="3">
    <source>
        <dbReference type="Pfam" id="PF04548"/>
    </source>
</evidence>
<dbReference type="GO" id="GO:0016787">
    <property type="term" value="F:hydrolase activity"/>
    <property type="evidence" value="ECO:0007669"/>
    <property type="project" value="UniProtKB-KW"/>
</dbReference>
<keyword evidence="2" id="KW-0342">GTP-binding</keyword>
<dbReference type="Proteomes" id="UP000807353">
    <property type="component" value="Unassembled WGS sequence"/>
</dbReference>
<sequence>MKHKVVPKRRKAFIAVMGATGSGKSSFVNLVTGSNLNVSKSLVSCTQMVELGSQLRFGSYEVNLIDTPGFDDLERSEVEILKIIAKYLQTLHQSKIKLHGVIFLYRISDIRMSGISRRTLQLFRAICGEKAIQNTMIVTTMWDNVVFKDGVERERQLSEEPFKPFLLGNAKMHRHDKGLESAQHIISLMLRNKPCPLAIQTEMVNDRKPLLETGAGLQLSGEIQKTIHDISNQLATSEAAEEIKTTSSGRMEDAYLDDDEDYERQELLKQLTRYQREMKSLVEEYHAEGGEQQNHQNLRKLKGDIARILRRWPKRFRKNGRAREATNDETGGIPLLEIARL</sequence>
<dbReference type="CDD" id="cd00882">
    <property type="entry name" value="Ras_like_GTPase"/>
    <property type="match status" value="1"/>
</dbReference>
<evidence type="ECO:0000313" key="5">
    <source>
        <dbReference type="Proteomes" id="UP000807353"/>
    </source>
</evidence>
<keyword evidence="4" id="KW-0378">Hydrolase</keyword>
<dbReference type="OrthoDB" id="8954335at2759"/>
<dbReference type="AlphaFoldDB" id="A0A9P5Y8M7"/>